<name>A0A803XY50_MELGA</name>
<sequence>MDNVGTEHPISVTSGTSAFQIKMFTPKSRKGSPADSLQILINSTFLQQHPKSFVQTSFAAKFIFRLNH</sequence>
<dbReference type="InParanoid" id="A0A803XY50"/>
<evidence type="ECO:0000313" key="2">
    <source>
        <dbReference type="Proteomes" id="UP000001645"/>
    </source>
</evidence>
<dbReference type="AlphaFoldDB" id="A0A803XY50"/>
<keyword evidence="2" id="KW-1185">Reference proteome</keyword>
<proteinExistence type="predicted"/>
<dbReference type="Proteomes" id="UP000001645">
    <property type="component" value="Chromosome 6"/>
</dbReference>
<evidence type="ECO:0000313" key="1">
    <source>
        <dbReference type="Ensembl" id="ENSMGAP00000024446.1"/>
    </source>
</evidence>
<organism evidence="1 2">
    <name type="scientific">Meleagris gallopavo</name>
    <name type="common">Wild turkey</name>
    <dbReference type="NCBI Taxonomy" id="9103"/>
    <lineage>
        <taxon>Eukaryota</taxon>
        <taxon>Metazoa</taxon>
        <taxon>Chordata</taxon>
        <taxon>Craniata</taxon>
        <taxon>Vertebrata</taxon>
        <taxon>Euteleostomi</taxon>
        <taxon>Archelosauria</taxon>
        <taxon>Archosauria</taxon>
        <taxon>Dinosauria</taxon>
        <taxon>Saurischia</taxon>
        <taxon>Theropoda</taxon>
        <taxon>Coelurosauria</taxon>
        <taxon>Aves</taxon>
        <taxon>Neognathae</taxon>
        <taxon>Galloanserae</taxon>
        <taxon>Galliformes</taxon>
        <taxon>Phasianidae</taxon>
        <taxon>Meleagridinae</taxon>
        <taxon>Meleagris</taxon>
    </lineage>
</organism>
<dbReference type="Ensembl" id="ENSMGAT00000029473.1">
    <property type="protein sequence ID" value="ENSMGAP00000024446.1"/>
    <property type="gene ID" value="ENSMGAG00000022286.1"/>
</dbReference>
<reference evidence="1 2" key="1">
    <citation type="journal article" date="2010" name="PLoS Biol.">
        <title>Multi-platform next-generation sequencing of the domestic turkey (Meleagris gallopavo): genome assembly and analysis.</title>
        <authorList>
            <person name="Dalloul R.A."/>
            <person name="Long J.A."/>
            <person name="Zimin A.V."/>
            <person name="Aslam L."/>
            <person name="Beal K."/>
            <person name="Blomberg L.A."/>
            <person name="Bouffard P."/>
            <person name="Burt D.W."/>
            <person name="Crasta O."/>
            <person name="Crooijmans R.P."/>
            <person name="Cooper K."/>
            <person name="Coulombe R.A."/>
            <person name="De S."/>
            <person name="Delany M.E."/>
            <person name="Dodgson J.B."/>
            <person name="Dong J.J."/>
            <person name="Evans C."/>
            <person name="Frederickson K.M."/>
            <person name="Flicek P."/>
            <person name="Florea L."/>
            <person name="Folkerts O."/>
            <person name="Groenen M.A."/>
            <person name="Harkins T.T."/>
            <person name="Herrero J."/>
            <person name="Hoffmann S."/>
            <person name="Megens H.J."/>
            <person name="Jiang A."/>
            <person name="de Jong P."/>
            <person name="Kaiser P."/>
            <person name="Kim H."/>
            <person name="Kim K.W."/>
            <person name="Kim S."/>
            <person name="Langenberger D."/>
            <person name="Lee M.K."/>
            <person name="Lee T."/>
            <person name="Mane S."/>
            <person name="Marcais G."/>
            <person name="Marz M."/>
            <person name="McElroy A.P."/>
            <person name="Modise T."/>
            <person name="Nefedov M."/>
            <person name="Notredame C."/>
            <person name="Paton I.R."/>
            <person name="Payne W.S."/>
            <person name="Pertea G."/>
            <person name="Prickett D."/>
            <person name="Puiu D."/>
            <person name="Qioa D."/>
            <person name="Raineri E."/>
            <person name="Ruffier M."/>
            <person name="Salzberg S.L."/>
            <person name="Schatz M.C."/>
            <person name="Scheuring C."/>
            <person name="Schmidt C.J."/>
            <person name="Schroeder S."/>
            <person name="Searle S.M."/>
            <person name="Smith E.J."/>
            <person name="Smith J."/>
            <person name="Sonstegard T.S."/>
            <person name="Stadler P.F."/>
            <person name="Tafer H."/>
            <person name="Tu Z.J."/>
            <person name="Van Tassell C.P."/>
            <person name="Vilella A.J."/>
            <person name="Williams K.P."/>
            <person name="Yorke J.A."/>
            <person name="Zhang L."/>
            <person name="Zhang H.B."/>
            <person name="Zhang X."/>
            <person name="Zhang Y."/>
            <person name="Reed K.M."/>
        </authorList>
    </citation>
    <scope>NUCLEOTIDE SEQUENCE [LARGE SCALE GENOMIC DNA]</scope>
</reference>
<reference evidence="1" key="3">
    <citation type="submission" date="2025-09" db="UniProtKB">
        <authorList>
            <consortium name="Ensembl"/>
        </authorList>
    </citation>
    <scope>IDENTIFICATION</scope>
</reference>
<reference evidence="1" key="2">
    <citation type="submission" date="2025-08" db="UniProtKB">
        <authorList>
            <consortium name="Ensembl"/>
        </authorList>
    </citation>
    <scope>IDENTIFICATION</scope>
</reference>
<accession>A0A803XY50</accession>
<protein>
    <submittedName>
        <fullName evidence="1">Uncharacterized protein</fullName>
    </submittedName>
</protein>